<dbReference type="STRING" id="380248.SAMN05216251_106242"/>
<evidence type="ECO:0000313" key="1">
    <source>
        <dbReference type="EMBL" id="SFE92881.1"/>
    </source>
</evidence>
<reference evidence="1 2" key="1">
    <citation type="submission" date="2016-10" db="EMBL/GenBank/DDBJ databases">
        <authorList>
            <person name="de Groot N.N."/>
        </authorList>
    </citation>
    <scope>NUCLEOTIDE SEQUENCE [LARGE SCALE GENOMIC DNA]</scope>
    <source>
        <strain evidence="1 2">CGMCC 4.3510</strain>
    </source>
</reference>
<dbReference type="Proteomes" id="UP000199323">
    <property type="component" value="Unassembled WGS sequence"/>
</dbReference>
<evidence type="ECO:0000313" key="2">
    <source>
        <dbReference type="Proteomes" id="UP000199323"/>
    </source>
</evidence>
<organism evidence="1 2">
    <name type="scientific">Actinacidiphila alni</name>
    <dbReference type="NCBI Taxonomy" id="380248"/>
    <lineage>
        <taxon>Bacteria</taxon>
        <taxon>Bacillati</taxon>
        <taxon>Actinomycetota</taxon>
        <taxon>Actinomycetes</taxon>
        <taxon>Kitasatosporales</taxon>
        <taxon>Streptomycetaceae</taxon>
        <taxon>Actinacidiphila</taxon>
    </lineage>
</organism>
<dbReference type="EMBL" id="FONG01000006">
    <property type="protein sequence ID" value="SFE92881.1"/>
    <property type="molecule type" value="Genomic_DNA"/>
</dbReference>
<gene>
    <name evidence="1" type="ORF">SAMN05216251_106242</name>
</gene>
<dbReference type="AlphaFoldDB" id="A0A1I2EKF4"/>
<accession>A0A1I2EKF4</accession>
<protein>
    <submittedName>
        <fullName evidence="1">RNA polymerase sigma-70 factor, ECF subfamily</fullName>
    </submittedName>
</protein>
<name>A0A1I2EKF4_9ACTN</name>
<keyword evidence="2" id="KW-1185">Reference proteome</keyword>
<sequence>MGVVAPEFGPLGLIGIRTVADPGRLVFVNGQWPAADRPAD</sequence>
<proteinExistence type="predicted"/>